<comment type="caution">
    <text evidence="4">The sequence shown here is derived from an EMBL/GenBank/DDBJ whole genome shotgun (WGS) entry which is preliminary data.</text>
</comment>
<dbReference type="InterPro" id="IPR042333">
    <property type="entry name" value="LRAD2/Mig-13-like"/>
</dbReference>
<accession>A0A3R7D3J9</accession>
<comment type="caution">
    <text evidence="1">Lacks conserved residue(s) required for the propagation of feature annotation.</text>
</comment>
<dbReference type="PANTHER" id="PTHR24652">
    <property type="entry name" value="LOW-DENSITY LIPOPROTEIN RECEPTOR CLASS A DOMAIN-CONTAINING PROTEIN 2"/>
    <property type="match status" value="1"/>
</dbReference>
<feature type="compositionally biased region" description="Polar residues" evidence="2">
    <location>
        <begin position="785"/>
        <end position="833"/>
    </location>
</feature>
<feature type="compositionally biased region" description="Basic residues" evidence="2">
    <location>
        <begin position="762"/>
        <end position="776"/>
    </location>
</feature>
<reference evidence="4 5" key="1">
    <citation type="journal article" date="2018" name="Biotechnol. Adv.">
        <title>Improved genomic resources and new bioinformatic workflow for the carcinogenic parasite Clonorchis sinensis: Biotechnological implications.</title>
        <authorList>
            <person name="Wang D."/>
            <person name="Korhonen P.K."/>
            <person name="Gasser R.B."/>
            <person name="Young N.D."/>
        </authorList>
    </citation>
    <scope>NUCLEOTIDE SEQUENCE [LARGE SCALE GENOMIC DNA]</scope>
    <source>
        <strain evidence="4">Cs-k2</strain>
    </source>
</reference>
<dbReference type="AlphaFoldDB" id="A0A3R7D3J9"/>
<evidence type="ECO:0000256" key="1">
    <source>
        <dbReference type="PROSITE-ProRule" id="PRU00124"/>
    </source>
</evidence>
<protein>
    <submittedName>
        <fullName evidence="4">Uncharacterized protein</fullName>
    </submittedName>
</protein>
<feature type="region of interest" description="Disordered" evidence="2">
    <location>
        <begin position="469"/>
        <end position="495"/>
    </location>
</feature>
<dbReference type="InParanoid" id="A0A3R7D3J9"/>
<dbReference type="SMART" id="SM00192">
    <property type="entry name" value="LDLa"/>
    <property type="match status" value="1"/>
</dbReference>
<gene>
    <name evidence="4" type="ORF">CSKR_113915</name>
</gene>
<dbReference type="Gene3D" id="2.60.120.290">
    <property type="entry name" value="Spermadhesin, CUB domain"/>
    <property type="match status" value="1"/>
</dbReference>
<feature type="region of interest" description="Disordered" evidence="2">
    <location>
        <begin position="521"/>
        <end position="546"/>
    </location>
</feature>
<dbReference type="Gene3D" id="4.10.400.10">
    <property type="entry name" value="Low-density Lipoprotein Receptor"/>
    <property type="match status" value="1"/>
</dbReference>
<feature type="signal peptide" evidence="3">
    <location>
        <begin position="1"/>
        <end position="21"/>
    </location>
</feature>
<sequence length="833" mass="88638">MVVCFIWILILLNRILVNVLTQNIYVLSRDCQTPAAQDRLLYQNTKHLQIENLEDGIVVYSHDLTNFHNHTAAAFQNVNLSSTYTFYPRGFSCEIIVQSSLKSAKIMLRIESFYIPSNTDDCVDNYLYVFDSNTAKAKAMPEAGGERGLCGATYPRFPIFTTNPYICIAFHTSGIRPPTISNQHPGFRLILTAVQETTTQSCSSGSFYCGVRPSLVRNTMDAGSALFTDRRPYSALLGSSSSKQRGSEVSPGLLTEQTVGAQRQQPGLGYCISLRTVCDGVSNCADGRDETPEHCHRRGLTDTEWIEEDAQAIGGLSGLLSLGIPASIAIAVSTIVTFTIGIGAVVCCCHRCCRSSPTRVSRYPRITGNSFSRQFDLAIAGGTTYHSRSGLNESGATSRQLSRFVTPGDANFPSMLNGTQHGHLTSPYNHPGVASLLCGNTQSGHLRSGNISQGDKPPQELLTRVGQKIPYSDGGERSTGAPSAADMSIGPQHQLQRPIAYSSVAGSDSYSSIHGNITMGCTPYRTPPGPPPALIPGAMGSPIAFRRDPSSGDHCCYTPPPYGACTVPPASSVTASSSRTGTTSGNGLPPGQSTEQRGPGWRMRARLQDHAGYLVSGSVDGVGSAAGGSGTDLCTTDSTGMLFGQQLSGGGNSALHTNTPVETISQTGGDMVSNGGIVYLGEIIPPFSGDSANKFRGTSYAGAGSTTTGSGSSHGRTAHSHRLLMQDQTSQSTEFPTNPTTATSTMASNQIYRMKTESIGPRRSRAPSHRQHRYRVQRSVDPNRAPSSGSHTPASSRSGLLTSSQRSAMEPMQHSSAHSLSKSDNSISFPVQL</sequence>
<reference evidence="4 5" key="2">
    <citation type="journal article" date="2021" name="Genomics">
        <title>High-quality reference genome for Clonorchis sinensis.</title>
        <authorList>
            <person name="Young N.D."/>
            <person name="Stroehlein A.J."/>
            <person name="Kinkar L."/>
            <person name="Wang T."/>
            <person name="Sohn W.M."/>
            <person name="Chang B.C.H."/>
            <person name="Kaur P."/>
            <person name="Weisz D."/>
            <person name="Dudchenko O."/>
            <person name="Aiden E.L."/>
            <person name="Korhonen P.K."/>
            <person name="Gasser R.B."/>
        </authorList>
    </citation>
    <scope>NUCLEOTIDE SEQUENCE [LARGE SCALE GENOMIC DNA]</scope>
    <source>
        <strain evidence="4">Cs-k2</strain>
    </source>
</reference>
<name>A0A3R7D3J9_CLOSI</name>
<dbReference type="STRING" id="79923.A0A3R7D3J9"/>
<dbReference type="InterPro" id="IPR002172">
    <property type="entry name" value="LDrepeatLR_classA_rpt"/>
</dbReference>
<evidence type="ECO:0000313" key="4">
    <source>
        <dbReference type="EMBL" id="KAG5442630.1"/>
    </source>
</evidence>
<dbReference type="InterPro" id="IPR036055">
    <property type="entry name" value="LDL_receptor-like_sf"/>
</dbReference>
<dbReference type="EMBL" id="NIRI02000056">
    <property type="protein sequence ID" value="KAG5442630.1"/>
    <property type="molecule type" value="Genomic_DNA"/>
</dbReference>
<dbReference type="SUPFAM" id="SSF49854">
    <property type="entry name" value="Spermadhesin, CUB domain"/>
    <property type="match status" value="1"/>
</dbReference>
<dbReference type="SUPFAM" id="SSF57424">
    <property type="entry name" value="LDL receptor-like module"/>
    <property type="match status" value="1"/>
</dbReference>
<feature type="region of interest" description="Disordered" evidence="2">
    <location>
        <begin position="726"/>
        <end position="833"/>
    </location>
</feature>
<evidence type="ECO:0000313" key="5">
    <source>
        <dbReference type="Proteomes" id="UP000286415"/>
    </source>
</evidence>
<feature type="compositionally biased region" description="Pro residues" evidence="2">
    <location>
        <begin position="525"/>
        <end position="534"/>
    </location>
</feature>
<dbReference type="InterPro" id="IPR035914">
    <property type="entry name" value="Sperma_CUB_dom_sf"/>
</dbReference>
<feature type="region of interest" description="Disordered" evidence="2">
    <location>
        <begin position="568"/>
        <end position="600"/>
    </location>
</feature>
<keyword evidence="3" id="KW-0732">Signal</keyword>
<dbReference type="PANTHER" id="PTHR24652:SF67">
    <property type="entry name" value="LOW-DENSITY LIPOPROTEIN RECEPTOR CLASS A DOMAIN-CONTAINING PROTEIN 2"/>
    <property type="match status" value="1"/>
</dbReference>
<proteinExistence type="predicted"/>
<organism evidence="4 5">
    <name type="scientific">Clonorchis sinensis</name>
    <name type="common">Chinese liver fluke</name>
    <dbReference type="NCBI Taxonomy" id="79923"/>
    <lineage>
        <taxon>Eukaryota</taxon>
        <taxon>Metazoa</taxon>
        <taxon>Spiralia</taxon>
        <taxon>Lophotrochozoa</taxon>
        <taxon>Platyhelminthes</taxon>
        <taxon>Trematoda</taxon>
        <taxon>Digenea</taxon>
        <taxon>Opisthorchiida</taxon>
        <taxon>Opisthorchiata</taxon>
        <taxon>Opisthorchiidae</taxon>
        <taxon>Clonorchis</taxon>
    </lineage>
</organism>
<dbReference type="PROSITE" id="PS50068">
    <property type="entry name" value="LDLRA_2"/>
    <property type="match status" value="1"/>
</dbReference>
<evidence type="ECO:0000256" key="3">
    <source>
        <dbReference type="SAM" id="SignalP"/>
    </source>
</evidence>
<dbReference type="OrthoDB" id="2019384at2759"/>
<feature type="compositionally biased region" description="Low complexity" evidence="2">
    <location>
        <begin position="568"/>
        <end position="585"/>
    </location>
</feature>
<keyword evidence="5" id="KW-1185">Reference proteome</keyword>
<evidence type="ECO:0000256" key="2">
    <source>
        <dbReference type="SAM" id="MobiDB-lite"/>
    </source>
</evidence>
<feature type="chain" id="PRO_5043714053" evidence="3">
    <location>
        <begin position="22"/>
        <end position="833"/>
    </location>
</feature>
<dbReference type="Proteomes" id="UP000286415">
    <property type="component" value="Unassembled WGS sequence"/>
</dbReference>
<dbReference type="CDD" id="cd00112">
    <property type="entry name" value="LDLa"/>
    <property type="match status" value="1"/>
</dbReference>
<feature type="compositionally biased region" description="Polar residues" evidence="2">
    <location>
        <begin position="726"/>
        <end position="751"/>
    </location>
</feature>